<evidence type="ECO:0000256" key="2">
    <source>
        <dbReference type="ARBA" id="ARBA00022966"/>
    </source>
</evidence>
<protein>
    <submittedName>
        <fullName evidence="3">Uncharacterized protein</fullName>
    </submittedName>
</protein>
<keyword evidence="1" id="KW-0732">Signal</keyword>
<keyword evidence="2" id="KW-0882">Thioester bond</keyword>
<dbReference type="InterPro" id="IPR013783">
    <property type="entry name" value="Ig-like_fold"/>
</dbReference>
<comment type="caution">
    <text evidence="3">The sequence shown here is derived from an EMBL/GenBank/DDBJ whole genome shotgun (WGS) entry which is preliminary data.</text>
</comment>
<keyword evidence="4" id="KW-1185">Reference proteome</keyword>
<dbReference type="PANTHER" id="PTHR11412">
    <property type="entry name" value="MACROGLOBULIN / COMPLEMENT"/>
    <property type="match status" value="1"/>
</dbReference>
<dbReference type="Gene3D" id="2.60.40.10">
    <property type="entry name" value="Immunoglobulins"/>
    <property type="match status" value="1"/>
</dbReference>
<feature type="non-terminal residue" evidence="3">
    <location>
        <position position="152"/>
    </location>
</feature>
<dbReference type="InterPro" id="IPR050473">
    <property type="entry name" value="A2M/Complement_sys"/>
</dbReference>
<accession>A0AAV2HHL4</accession>
<sequence>INGETSFTIPTEDIKRTVYVTEGSKVRVTAFVTETTTGIRLNGSSVVKFYRNKFQVKFLDKTPNVFKPGLPYTAFIQVCSPDKMPPPGSNNVIHVYTYVTYAKKVPGQDLYDVSSFTGTYPLPGQNLTLPASGLLPIEIDIPKNATEINIKV</sequence>
<dbReference type="AlphaFoldDB" id="A0AAV2HHL4"/>
<evidence type="ECO:0000313" key="4">
    <source>
        <dbReference type="Proteomes" id="UP001497497"/>
    </source>
</evidence>
<dbReference type="Proteomes" id="UP001497497">
    <property type="component" value="Unassembled WGS sequence"/>
</dbReference>
<feature type="non-terminal residue" evidence="3">
    <location>
        <position position="1"/>
    </location>
</feature>
<gene>
    <name evidence="3" type="ORF">GSLYS_00006339001</name>
</gene>
<evidence type="ECO:0000256" key="1">
    <source>
        <dbReference type="ARBA" id="ARBA00022729"/>
    </source>
</evidence>
<evidence type="ECO:0000313" key="3">
    <source>
        <dbReference type="EMBL" id="CAL1532260.1"/>
    </source>
</evidence>
<organism evidence="3 4">
    <name type="scientific">Lymnaea stagnalis</name>
    <name type="common">Great pond snail</name>
    <name type="synonym">Helix stagnalis</name>
    <dbReference type="NCBI Taxonomy" id="6523"/>
    <lineage>
        <taxon>Eukaryota</taxon>
        <taxon>Metazoa</taxon>
        <taxon>Spiralia</taxon>
        <taxon>Lophotrochozoa</taxon>
        <taxon>Mollusca</taxon>
        <taxon>Gastropoda</taxon>
        <taxon>Heterobranchia</taxon>
        <taxon>Euthyneura</taxon>
        <taxon>Panpulmonata</taxon>
        <taxon>Hygrophila</taxon>
        <taxon>Lymnaeoidea</taxon>
        <taxon>Lymnaeidae</taxon>
        <taxon>Lymnaea</taxon>
    </lineage>
</organism>
<dbReference type="EMBL" id="CAXITT010000112">
    <property type="protein sequence ID" value="CAL1532260.1"/>
    <property type="molecule type" value="Genomic_DNA"/>
</dbReference>
<name>A0AAV2HHL4_LYMST</name>
<reference evidence="3 4" key="1">
    <citation type="submission" date="2024-04" db="EMBL/GenBank/DDBJ databases">
        <authorList>
            <consortium name="Genoscope - CEA"/>
            <person name="William W."/>
        </authorList>
    </citation>
    <scope>NUCLEOTIDE SEQUENCE [LARGE SCALE GENOMIC DNA]</scope>
</reference>
<dbReference type="PANTHER" id="PTHR11412:SF136">
    <property type="entry name" value="CD109 ANTIGEN"/>
    <property type="match status" value="1"/>
</dbReference>
<proteinExistence type="predicted"/>